<comment type="domain">
    <text evidence="9">Consists of 3 domains; the N-terminus binds the ribosome, the middle domain has PPIase activity, while the C-terminus has intrinsic chaperone activity on its own.</text>
</comment>
<dbReference type="SUPFAM" id="SSF109998">
    <property type="entry name" value="Triger factor/SurA peptide-binding domain-like"/>
    <property type="match status" value="1"/>
</dbReference>
<keyword evidence="9" id="KW-0963">Cytoplasm</keyword>
<comment type="caution">
    <text evidence="13">The sequence shown here is derived from an EMBL/GenBank/DDBJ whole genome shotgun (WGS) entry which is preliminary data.</text>
</comment>
<dbReference type="GO" id="GO:0044183">
    <property type="term" value="F:protein folding chaperone"/>
    <property type="evidence" value="ECO:0007669"/>
    <property type="project" value="TreeGrafter"/>
</dbReference>
<gene>
    <name evidence="9 13" type="primary">tig</name>
    <name evidence="13" type="ORF">E6K79_04795</name>
</gene>
<feature type="domain" description="Trigger factor ribosome-binding bacterial" evidence="11">
    <location>
        <begin position="15"/>
        <end position="151"/>
    </location>
</feature>
<dbReference type="GO" id="GO:0003755">
    <property type="term" value="F:peptidyl-prolyl cis-trans isomerase activity"/>
    <property type="evidence" value="ECO:0007669"/>
    <property type="project" value="UniProtKB-UniRule"/>
</dbReference>
<dbReference type="InterPro" id="IPR037041">
    <property type="entry name" value="Trigger_fac_C_sf"/>
</dbReference>
<evidence type="ECO:0000259" key="11">
    <source>
        <dbReference type="Pfam" id="PF05697"/>
    </source>
</evidence>
<feature type="domain" description="PPIase FKBP-type" evidence="10">
    <location>
        <begin position="163"/>
        <end position="241"/>
    </location>
</feature>
<evidence type="ECO:0000256" key="9">
    <source>
        <dbReference type="HAMAP-Rule" id="MF_00303"/>
    </source>
</evidence>
<dbReference type="AlphaFoldDB" id="A0A538TPT6"/>
<dbReference type="Gene3D" id="3.10.50.40">
    <property type="match status" value="1"/>
</dbReference>
<evidence type="ECO:0000256" key="5">
    <source>
        <dbReference type="ARBA" id="ARBA00023110"/>
    </source>
</evidence>
<dbReference type="Pfam" id="PF05698">
    <property type="entry name" value="Trigger_C"/>
    <property type="match status" value="1"/>
</dbReference>
<evidence type="ECO:0000313" key="13">
    <source>
        <dbReference type="EMBL" id="TMQ65646.1"/>
    </source>
</evidence>
<comment type="catalytic activity">
    <reaction evidence="1 9">
        <text>[protein]-peptidylproline (omega=180) = [protein]-peptidylproline (omega=0)</text>
        <dbReference type="Rhea" id="RHEA:16237"/>
        <dbReference type="Rhea" id="RHEA-COMP:10747"/>
        <dbReference type="Rhea" id="RHEA-COMP:10748"/>
        <dbReference type="ChEBI" id="CHEBI:83833"/>
        <dbReference type="ChEBI" id="CHEBI:83834"/>
        <dbReference type="EC" id="5.2.1.8"/>
    </reaction>
</comment>
<dbReference type="GO" id="GO:0015031">
    <property type="term" value="P:protein transport"/>
    <property type="evidence" value="ECO:0007669"/>
    <property type="project" value="UniProtKB-UniRule"/>
</dbReference>
<dbReference type="GO" id="GO:0051301">
    <property type="term" value="P:cell division"/>
    <property type="evidence" value="ECO:0007669"/>
    <property type="project" value="UniProtKB-KW"/>
</dbReference>
<dbReference type="GO" id="GO:0005737">
    <property type="term" value="C:cytoplasm"/>
    <property type="evidence" value="ECO:0007669"/>
    <property type="project" value="UniProtKB-SubCell"/>
</dbReference>
<dbReference type="InterPro" id="IPR008881">
    <property type="entry name" value="Trigger_fac_ribosome-bd_bac"/>
</dbReference>
<evidence type="ECO:0000256" key="1">
    <source>
        <dbReference type="ARBA" id="ARBA00000971"/>
    </source>
</evidence>
<dbReference type="SUPFAM" id="SSF54534">
    <property type="entry name" value="FKBP-like"/>
    <property type="match status" value="1"/>
</dbReference>
<comment type="subcellular location">
    <subcellularLocation>
        <location evidence="9">Cytoplasm</location>
    </subcellularLocation>
    <text evidence="9">About half TF is bound to the ribosome near the polypeptide exit tunnel while the other half is free in the cytoplasm.</text>
</comment>
<name>A0A538TPT6_UNCEI</name>
<dbReference type="InterPro" id="IPR005215">
    <property type="entry name" value="Trig_fac"/>
</dbReference>
<dbReference type="PIRSF" id="PIRSF003095">
    <property type="entry name" value="Trigger_factor"/>
    <property type="match status" value="1"/>
</dbReference>
<sequence length="427" mass="48915">MEIAALKVDVRDSESDAWQKVLTIEVPPEELSEDYDAILEDYQKRAVLPGFRKGRVPRNVLELQFGHSLEHEVLERAVKRSYERAVREQNLEPVSYPAIDKIRFDKGKPLTYEAKVDIRPAVTPRDYFGLDIPSSESAVGDDEVDKALEDLRQRTADWVPVERDAAPGDAVLVDYVRLNAKGKPIHHSEQKDALVELDASGLLPEFRQHLLGKKTGDNANFSVTYPAEFGNEELRGKAVTFSLQVKGVRERKVRALDDAFATEVVGMRDLPELKARIRLNLEGEAKLKALQVQEEAIVDQILVKNPLDLPESMVREYLEELLQRLKKEGREWTPEEEERFRVEYRPQAERRIRRDLLVDAIIRTEQVTVTEEEIDQTLRGAAPEDAPPQEAERLLRSPAQRDRARAHLAERKLFALLREKARLKMTV</sequence>
<dbReference type="NCBIfam" id="TIGR00115">
    <property type="entry name" value="tig"/>
    <property type="match status" value="1"/>
</dbReference>
<evidence type="ECO:0000256" key="6">
    <source>
        <dbReference type="ARBA" id="ARBA00023186"/>
    </source>
</evidence>
<dbReference type="Pfam" id="PF00254">
    <property type="entry name" value="FKBP_C"/>
    <property type="match status" value="1"/>
</dbReference>
<evidence type="ECO:0000259" key="10">
    <source>
        <dbReference type="Pfam" id="PF00254"/>
    </source>
</evidence>
<dbReference type="HAMAP" id="MF_00303">
    <property type="entry name" value="Trigger_factor_Tig"/>
    <property type="match status" value="1"/>
</dbReference>
<dbReference type="EMBL" id="VBOZ01000012">
    <property type="protein sequence ID" value="TMQ65646.1"/>
    <property type="molecule type" value="Genomic_DNA"/>
</dbReference>
<dbReference type="Gene3D" id="3.30.70.1050">
    <property type="entry name" value="Trigger factor ribosome-binding domain"/>
    <property type="match status" value="1"/>
</dbReference>
<proteinExistence type="inferred from homology"/>
<keyword evidence="6 9" id="KW-0143">Chaperone</keyword>
<accession>A0A538TPT6</accession>
<dbReference type="EC" id="5.2.1.8" evidence="3 9"/>
<keyword evidence="5 9" id="KW-0697">Rotamase</keyword>
<organism evidence="13 14">
    <name type="scientific">Eiseniibacteriota bacterium</name>
    <dbReference type="NCBI Taxonomy" id="2212470"/>
    <lineage>
        <taxon>Bacteria</taxon>
        <taxon>Candidatus Eiseniibacteriota</taxon>
    </lineage>
</organism>
<dbReference type="InterPro" id="IPR008880">
    <property type="entry name" value="Trigger_fac_C"/>
</dbReference>
<dbReference type="GO" id="GO:0051083">
    <property type="term" value="P:'de novo' cotranslational protein folding"/>
    <property type="evidence" value="ECO:0007669"/>
    <property type="project" value="TreeGrafter"/>
</dbReference>
<dbReference type="Gene3D" id="1.10.3120.10">
    <property type="entry name" value="Trigger factor, C-terminal domain"/>
    <property type="match status" value="1"/>
</dbReference>
<dbReference type="InterPro" id="IPR027304">
    <property type="entry name" value="Trigger_fact/SurA_dom_sf"/>
</dbReference>
<evidence type="ECO:0000259" key="12">
    <source>
        <dbReference type="Pfam" id="PF05698"/>
    </source>
</evidence>
<dbReference type="InterPro" id="IPR001179">
    <property type="entry name" value="PPIase_FKBP_dom"/>
</dbReference>
<keyword evidence="7 9" id="KW-0413">Isomerase</keyword>
<dbReference type="PANTHER" id="PTHR30560:SF3">
    <property type="entry name" value="TRIGGER FACTOR-LIKE PROTEIN TIG, CHLOROPLASTIC"/>
    <property type="match status" value="1"/>
</dbReference>
<evidence type="ECO:0000256" key="7">
    <source>
        <dbReference type="ARBA" id="ARBA00023235"/>
    </source>
</evidence>
<dbReference type="InterPro" id="IPR036611">
    <property type="entry name" value="Trigger_fac_ribosome-bd_sf"/>
</dbReference>
<evidence type="ECO:0000256" key="4">
    <source>
        <dbReference type="ARBA" id="ARBA00016902"/>
    </source>
</evidence>
<evidence type="ECO:0000256" key="3">
    <source>
        <dbReference type="ARBA" id="ARBA00013194"/>
    </source>
</evidence>
<dbReference type="GO" id="GO:0043335">
    <property type="term" value="P:protein unfolding"/>
    <property type="evidence" value="ECO:0007669"/>
    <property type="project" value="TreeGrafter"/>
</dbReference>
<evidence type="ECO:0000256" key="2">
    <source>
        <dbReference type="ARBA" id="ARBA00005464"/>
    </source>
</evidence>
<comment type="similarity">
    <text evidence="2 9">Belongs to the FKBP-type PPIase family. Tig subfamily.</text>
</comment>
<evidence type="ECO:0000313" key="14">
    <source>
        <dbReference type="Proteomes" id="UP000317691"/>
    </source>
</evidence>
<dbReference type="Pfam" id="PF05697">
    <property type="entry name" value="Trigger_N"/>
    <property type="match status" value="1"/>
</dbReference>
<protein>
    <recommendedName>
        <fullName evidence="4 9">Trigger factor</fullName>
        <shortName evidence="9">TF</shortName>
        <ecNumber evidence="3 9">5.2.1.8</ecNumber>
    </recommendedName>
    <alternativeName>
        <fullName evidence="8 9">PPIase</fullName>
    </alternativeName>
</protein>
<dbReference type="PANTHER" id="PTHR30560">
    <property type="entry name" value="TRIGGER FACTOR CHAPERONE AND PEPTIDYL-PROLYL CIS/TRANS ISOMERASE"/>
    <property type="match status" value="1"/>
</dbReference>
<feature type="domain" description="Trigger factor C-terminal" evidence="12">
    <location>
        <begin position="270"/>
        <end position="417"/>
    </location>
</feature>
<keyword evidence="9" id="KW-0131">Cell cycle</keyword>
<reference evidence="13 14" key="1">
    <citation type="journal article" date="2019" name="Nat. Microbiol.">
        <title>Mediterranean grassland soil C-N compound turnover is dependent on rainfall and depth, and is mediated by genomically divergent microorganisms.</title>
        <authorList>
            <person name="Diamond S."/>
            <person name="Andeer P.F."/>
            <person name="Li Z."/>
            <person name="Crits-Christoph A."/>
            <person name="Burstein D."/>
            <person name="Anantharaman K."/>
            <person name="Lane K.R."/>
            <person name="Thomas B.C."/>
            <person name="Pan C."/>
            <person name="Northen T.R."/>
            <person name="Banfield J.F."/>
        </authorList>
    </citation>
    <scope>NUCLEOTIDE SEQUENCE [LARGE SCALE GENOMIC DNA]</scope>
    <source>
        <strain evidence="13">WS_9</strain>
    </source>
</reference>
<dbReference type="SUPFAM" id="SSF102735">
    <property type="entry name" value="Trigger factor ribosome-binding domain"/>
    <property type="match status" value="1"/>
</dbReference>
<keyword evidence="9" id="KW-0132">Cell division</keyword>
<evidence type="ECO:0000256" key="8">
    <source>
        <dbReference type="ARBA" id="ARBA00029986"/>
    </source>
</evidence>
<dbReference type="InterPro" id="IPR046357">
    <property type="entry name" value="PPIase_dom_sf"/>
</dbReference>
<comment type="function">
    <text evidence="9">Involved in protein export. Acts as a chaperone by maintaining the newly synthesized protein in an open conformation. Functions as a peptidyl-prolyl cis-trans isomerase.</text>
</comment>
<dbReference type="Proteomes" id="UP000317691">
    <property type="component" value="Unassembled WGS sequence"/>
</dbReference>
<dbReference type="GO" id="GO:0043022">
    <property type="term" value="F:ribosome binding"/>
    <property type="evidence" value="ECO:0007669"/>
    <property type="project" value="TreeGrafter"/>
</dbReference>